<organism evidence="1 2">
    <name type="scientific">Stenomitos frigidus ULC18</name>
    <dbReference type="NCBI Taxonomy" id="2107698"/>
    <lineage>
        <taxon>Bacteria</taxon>
        <taxon>Bacillati</taxon>
        <taxon>Cyanobacteriota</taxon>
        <taxon>Cyanophyceae</taxon>
        <taxon>Leptolyngbyales</taxon>
        <taxon>Leptolyngbyaceae</taxon>
        <taxon>Stenomitos</taxon>
    </lineage>
</organism>
<evidence type="ECO:0000313" key="1">
    <source>
        <dbReference type="EMBL" id="PSB23690.1"/>
    </source>
</evidence>
<proteinExistence type="predicted"/>
<dbReference type="AlphaFoldDB" id="A0A2T1DT89"/>
<keyword evidence="2" id="KW-1185">Reference proteome</keyword>
<sequence>MVVGLVEEVPLLVEVLTQEPNLEMSMLGGEERVSTTPTSFSPSFLQNLVGFLKGLDFGQIYRAE</sequence>
<protein>
    <submittedName>
        <fullName evidence="1">Uncharacterized protein</fullName>
    </submittedName>
</protein>
<name>A0A2T1DT89_9CYAN</name>
<evidence type="ECO:0000313" key="2">
    <source>
        <dbReference type="Proteomes" id="UP000239576"/>
    </source>
</evidence>
<gene>
    <name evidence="1" type="ORF">C7B82_29600</name>
</gene>
<dbReference type="EMBL" id="PVWK01000159">
    <property type="protein sequence ID" value="PSB23690.1"/>
    <property type="molecule type" value="Genomic_DNA"/>
</dbReference>
<reference evidence="1 2" key="2">
    <citation type="submission" date="2018-03" db="EMBL/GenBank/DDBJ databases">
        <title>The ancient ancestry and fast evolution of plastids.</title>
        <authorList>
            <person name="Moore K.R."/>
            <person name="Magnabosco C."/>
            <person name="Momper L."/>
            <person name="Gold D.A."/>
            <person name="Bosak T."/>
            <person name="Fournier G.P."/>
        </authorList>
    </citation>
    <scope>NUCLEOTIDE SEQUENCE [LARGE SCALE GENOMIC DNA]</scope>
    <source>
        <strain evidence="1 2">ULC18</strain>
    </source>
</reference>
<accession>A0A2T1DT89</accession>
<dbReference type="Proteomes" id="UP000239576">
    <property type="component" value="Unassembled WGS sequence"/>
</dbReference>
<comment type="caution">
    <text evidence="1">The sequence shown here is derived from an EMBL/GenBank/DDBJ whole genome shotgun (WGS) entry which is preliminary data.</text>
</comment>
<reference evidence="2" key="1">
    <citation type="submission" date="2018-02" db="EMBL/GenBank/DDBJ databases">
        <authorList>
            <person name="Moore K."/>
            <person name="Momper L."/>
        </authorList>
    </citation>
    <scope>NUCLEOTIDE SEQUENCE [LARGE SCALE GENOMIC DNA]</scope>
    <source>
        <strain evidence="2">ULC18</strain>
    </source>
</reference>